<evidence type="ECO:0000313" key="2">
    <source>
        <dbReference type="Proteomes" id="UP000546162"/>
    </source>
</evidence>
<organism evidence="1 2">
    <name type="scientific">Actinoplanes octamycinicus</name>
    <dbReference type="NCBI Taxonomy" id="135948"/>
    <lineage>
        <taxon>Bacteria</taxon>
        <taxon>Bacillati</taxon>
        <taxon>Actinomycetota</taxon>
        <taxon>Actinomycetes</taxon>
        <taxon>Micromonosporales</taxon>
        <taxon>Micromonosporaceae</taxon>
        <taxon>Actinoplanes</taxon>
    </lineage>
</organism>
<dbReference type="InterPro" id="IPR008979">
    <property type="entry name" value="Galactose-bd-like_sf"/>
</dbReference>
<dbReference type="Gene3D" id="2.60.120.260">
    <property type="entry name" value="Galactose-binding domain-like"/>
    <property type="match status" value="1"/>
</dbReference>
<protein>
    <submittedName>
        <fullName evidence="1">Uncharacterized protein</fullName>
    </submittedName>
</protein>
<comment type="caution">
    <text evidence="1">The sequence shown here is derived from an EMBL/GenBank/DDBJ whole genome shotgun (WGS) entry which is preliminary data.</text>
</comment>
<dbReference type="AlphaFoldDB" id="A0A7W7H323"/>
<proteinExistence type="predicted"/>
<accession>A0A7W7H323</accession>
<dbReference type="SUPFAM" id="SSF49785">
    <property type="entry name" value="Galactose-binding domain-like"/>
    <property type="match status" value="1"/>
</dbReference>
<keyword evidence="2" id="KW-1185">Reference proteome</keyword>
<dbReference type="RefSeq" id="WP_185043388.1">
    <property type="nucleotide sequence ID" value="NZ_BAABFG010000005.1"/>
</dbReference>
<gene>
    <name evidence="1" type="ORF">BJY16_006534</name>
</gene>
<dbReference type="Proteomes" id="UP000546162">
    <property type="component" value="Unassembled WGS sequence"/>
</dbReference>
<evidence type="ECO:0000313" key="1">
    <source>
        <dbReference type="EMBL" id="MBB4743075.1"/>
    </source>
</evidence>
<dbReference type="EMBL" id="JACHNB010000001">
    <property type="protein sequence ID" value="MBB4743075.1"/>
    <property type="molecule type" value="Genomic_DNA"/>
</dbReference>
<sequence>MAVRTVGTAEDFVAELRRLRVRAGDPSLRQLQRIAGKRIADVPDGHRLDPLSPSTTSEVLGGKRLPRLPRLEFVESYVAACLIADGLDEPAIAAELEVWRQLWCGLATPEQSAEPVPEQPPRPRHRLTLPVAAVVIFAAGVAAGWAIHRPAGPAGPDAEAADTCLAPGAAAPAGQDVLRLPPAGQQGGSWWVNKPAVARLSGDGRRFRADVTSGAARPGDVIIVKSDVALVAGRSYALAFSAAADRATTIRVRVQDSRPPDYQASYDRELSVDQGACRHLYRFVAQHTSAHSELTFQVGGRPHDFQLRVDDPILVETPTGRVSP</sequence>
<name>A0A7W7H323_9ACTN</name>
<reference evidence="1 2" key="1">
    <citation type="submission" date="2020-08" db="EMBL/GenBank/DDBJ databases">
        <title>Sequencing the genomes of 1000 actinobacteria strains.</title>
        <authorList>
            <person name="Klenk H.-P."/>
        </authorList>
    </citation>
    <scope>NUCLEOTIDE SEQUENCE [LARGE SCALE GENOMIC DNA]</scope>
    <source>
        <strain evidence="1 2">DSM 45809</strain>
    </source>
</reference>